<keyword evidence="3" id="KW-1185">Reference proteome</keyword>
<dbReference type="InterPro" id="IPR000719">
    <property type="entry name" value="Prot_kinase_dom"/>
</dbReference>
<gene>
    <name evidence="2" type="ORF">FWILDA_LOCUS6809</name>
</gene>
<dbReference type="PANTHER" id="PTHR23257:SF974">
    <property type="entry name" value="RECEPTOR-INTERACTING SERINE_THREONINE-PROTEIN KINASE 3"/>
    <property type="match status" value="1"/>
</dbReference>
<organism evidence="2 3">
    <name type="scientific">Funneliformis geosporum</name>
    <dbReference type="NCBI Taxonomy" id="1117311"/>
    <lineage>
        <taxon>Eukaryota</taxon>
        <taxon>Fungi</taxon>
        <taxon>Fungi incertae sedis</taxon>
        <taxon>Mucoromycota</taxon>
        <taxon>Glomeromycotina</taxon>
        <taxon>Glomeromycetes</taxon>
        <taxon>Glomerales</taxon>
        <taxon>Glomeraceae</taxon>
        <taxon>Funneliformis</taxon>
    </lineage>
</organism>
<dbReference type="InterPro" id="IPR011009">
    <property type="entry name" value="Kinase-like_dom_sf"/>
</dbReference>
<dbReference type="OrthoDB" id="69842at2759"/>
<sequence length="390" mass="45757">MNKENCTLAQKIKFNSINQRNFKCKIGWRSFGNNEHNVCTTCPIFSAQNYNVTGLIRHYGITQDATTKDYAIISQYVDINVQTYLNESKLQAKSLWLEKLEILMDISTTLLQLHNKGLIHENLHTNNILRSTDYKSYISDLGLTHPPNELNPKYLTKFKGWSNNYGLVNFLPPEIIDGKPYTKESDVYCLGLIFWEISLQKPFYNLKRKEGLPFKIEKPELFTNAQLPYSLELLISECWDHNPSNRPTVGDIHKKLNEWWMNSWNNSMNNILNPLLDPYRSKLTSAKKFVPIYIYGVLKIPNNDKDHFKSEQYDHLKFKYQEIFGSTSKQTKISALKPTKLFINELDLKKLNLKNHEKDDKIPKFESNNYYLHHFKGKNWLILFFNNIAV</sequence>
<dbReference type="GO" id="GO:0007165">
    <property type="term" value="P:signal transduction"/>
    <property type="evidence" value="ECO:0007669"/>
    <property type="project" value="TreeGrafter"/>
</dbReference>
<dbReference type="EMBL" id="CAMKVN010001272">
    <property type="protein sequence ID" value="CAI2174869.1"/>
    <property type="molecule type" value="Genomic_DNA"/>
</dbReference>
<dbReference type="SUPFAM" id="SSF56112">
    <property type="entry name" value="Protein kinase-like (PK-like)"/>
    <property type="match status" value="1"/>
</dbReference>
<accession>A0A9W4SMI6</accession>
<dbReference type="SMART" id="SM00220">
    <property type="entry name" value="S_TKc"/>
    <property type="match status" value="1"/>
</dbReference>
<dbReference type="PANTHER" id="PTHR23257">
    <property type="entry name" value="SERINE-THREONINE PROTEIN KINASE"/>
    <property type="match status" value="1"/>
</dbReference>
<dbReference type="Gene3D" id="1.10.510.10">
    <property type="entry name" value="Transferase(Phosphotransferase) domain 1"/>
    <property type="match status" value="1"/>
</dbReference>
<dbReference type="Pfam" id="PF07714">
    <property type="entry name" value="PK_Tyr_Ser-Thr"/>
    <property type="match status" value="1"/>
</dbReference>
<reference evidence="2" key="1">
    <citation type="submission" date="2022-08" db="EMBL/GenBank/DDBJ databases">
        <authorList>
            <person name="Kallberg Y."/>
            <person name="Tangrot J."/>
            <person name="Rosling A."/>
        </authorList>
    </citation>
    <scope>NUCLEOTIDE SEQUENCE</scope>
    <source>
        <strain evidence="2">Wild A</strain>
    </source>
</reference>
<evidence type="ECO:0000313" key="2">
    <source>
        <dbReference type="EMBL" id="CAI2174869.1"/>
    </source>
</evidence>
<protein>
    <submittedName>
        <fullName evidence="2">17499_t:CDS:1</fullName>
    </submittedName>
</protein>
<dbReference type="AlphaFoldDB" id="A0A9W4SMI6"/>
<dbReference type="GO" id="GO:0005524">
    <property type="term" value="F:ATP binding"/>
    <property type="evidence" value="ECO:0007669"/>
    <property type="project" value="InterPro"/>
</dbReference>
<dbReference type="InterPro" id="IPR001245">
    <property type="entry name" value="Ser-Thr/Tyr_kinase_cat_dom"/>
</dbReference>
<evidence type="ECO:0000313" key="3">
    <source>
        <dbReference type="Proteomes" id="UP001153678"/>
    </source>
</evidence>
<feature type="domain" description="Protein kinase" evidence="1">
    <location>
        <begin position="1"/>
        <end position="260"/>
    </location>
</feature>
<proteinExistence type="predicted"/>
<name>A0A9W4SMI6_9GLOM</name>
<dbReference type="GO" id="GO:0005737">
    <property type="term" value="C:cytoplasm"/>
    <property type="evidence" value="ECO:0007669"/>
    <property type="project" value="TreeGrafter"/>
</dbReference>
<dbReference type="PROSITE" id="PS50011">
    <property type="entry name" value="PROTEIN_KINASE_DOM"/>
    <property type="match status" value="1"/>
</dbReference>
<dbReference type="Proteomes" id="UP001153678">
    <property type="component" value="Unassembled WGS sequence"/>
</dbReference>
<dbReference type="GO" id="GO:0004672">
    <property type="term" value="F:protein kinase activity"/>
    <property type="evidence" value="ECO:0007669"/>
    <property type="project" value="InterPro"/>
</dbReference>
<evidence type="ECO:0000259" key="1">
    <source>
        <dbReference type="PROSITE" id="PS50011"/>
    </source>
</evidence>
<dbReference type="InterPro" id="IPR050167">
    <property type="entry name" value="Ser_Thr_protein_kinase"/>
</dbReference>
<comment type="caution">
    <text evidence="2">The sequence shown here is derived from an EMBL/GenBank/DDBJ whole genome shotgun (WGS) entry which is preliminary data.</text>
</comment>